<evidence type="ECO:0000256" key="1">
    <source>
        <dbReference type="SAM" id="MobiDB-lite"/>
    </source>
</evidence>
<reference evidence="3 4" key="1">
    <citation type="journal article" date="2022" name="Front. Microbiol.">
        <title>Identification and characterization of a novel class of self-sufficient cytochrome P450 hydroxylase involved in cyclohexanecarboxylate degradation in Paraburkholderia terrae strain KU-64.</title>
        <authorList>
            <person name="Yamamoto T."/>
            <person name="Hasegawa Y."/>
            <person name="Iwaki H."/>
        </authorList>
    </citation>
    <scope>NUCLEOTIDE SEQUENCE [LARGE SCALE GENOMIC DNA]</scope>
    <source>
        <strain evidence="3 4">KU-64</strain>
    </source>
</reference>
<organism evidence="3 4">
    <name type="scientific">Paraburkholderia terrae</name>
    <dbReference type="NCBI Taxonomy" id="311230"/>
    <lineage>
        <taxon>Bacteria</taxon>
        <taxon>Pseudomonadati</taxon>
        <taxon>Pseudomonadota</taxon>
        <taxon>Betaproteobacteria</taxon>
        <taxon>Burkholderiales</taxon>
        <taxon>Burkholderiaceae</taxon>
        <taxon>Paraburkholderia</taxon>
    </lineage>
</organism>
<keyword evidence="3" id="KW-0614">Plasmid</keyword>
<dbReference type="InterPro" id="IPR025421">
    <property type="entry name" value="DUF4148"/>
</dbReference>
<proteinExistence type="predicted"/>
<feature type="chain" id="PRO_5046648397" description="DUF4148 domain-containing protein" evidence="2">
    <location>
        <begin position="25"/>
        <end position="86"/>
    </location>
</feature>
<sequence length="86" mass="9590">MKYPSSLYLSIVILAVPVCASAQATATPGRAQLRGELAELEQHGYNPSDWVHYPQNLVAAETRRKQAVREQEPVAQREQIQASRSE</sequence>
<dbReference type="RefSeq" id="WP_229518102.1">
    <property type="nucleotide sequence ID" value="NZ_AP024959.1"/>
</dbReference>
<keyword evidence="2" id="KW-0732">Signal</keyword>
<protein>
    <recommendedName>
        <fullName evidence="5">DUF4148 domain-containing protein</fullName>
    </recommendedName>
</protein>
<evidence type="ECO:0000313" key="4">
    <source>
        <dbReference type="Proteomes" id="UP001319874"/>
    </source>
</evidence>
<dbReference type="Proteomes" id="UP001319874">
    <property type="component" value="Plasmid pPT365"/>
</dbReference>
<name>A0ABM7U2N8_9BURK</name>
<dbReference type="Pfam" id="PF13663">
    <property type="entry name" value="DUF4148"/>
    <property type="match status" value="1"/>
</dbReference>
<evidence type="ECO:0000256" key="2">
    <source>
        <dbReference type="SAM" id="SignalP"/>
    </source>
</evidence>
<accession>A0ABM7U2N8</accession>
<feature type="region of interest" description="Disordered" evidence="1">
    <location>
        <begin position="64"/>
        <end position="86"/>
    </location>
</feature>
<keyword evidence="4" id="KW-1185">Reference proteome</keyword>
<geneLocation type="plasmid" evidence="3 4">
    <name>pPT365</name>
</geneLocation>
<evidence type="ECO:0000313" key="3">
    <source>
        <dbReference type="EMBL" id="BCZ85417.1"/>
    </source>
</evidence>
<gene>
    <name evidence="3" type="ORF">PTKU64_90920</name>
</gene>
<evidence type="ECO:0008006" key="5">
    <source>
        <dbReference type="Google" id="ProtNLM"/>
    </source>
</evidence>
<dbReference type="EMBL" id="AP024959">
    <property type="protein sequence ID" value="BCZ85417.1"/>
    <property type="molecule type" value="Genomic_DNA"/>
</dbReference>
<feature type="signal peptide" evidence="2">
    <location>
        <begin position="1"/>
        <end position="24"/>
    </location>
</feature>